<dbReference type="Pfam" id="PF00512">
    <property type="entry name" value="HisKA"/>
    <property type="match status" value="1"/>
</dbReference>
<feature type="domain" description="Histidine kinase" evidence="6">
    <location>
        <begin position="601"/>
        <end position="834"/>
    </location>
</feature>
<dbReference type="CDD" id="cd00082">
    <property type="entry name" value="HisKA"/>
    <property type="match status" value="1"/>
</dbReference>
<evidence type="ECO:0000313" key="8">
    <source>
        <dbReference type="EMBL" id="KAA6438006.1"/>
    </source>
</evidence>
<dbReference type="InterPro" id="IPR005467">
    <property type="entry name" value="His_kinase_dom"/>
</dbReference>
<dbReference type="Pfam" id="PF08447">
    <property type="entry name" value="PAS_3"/>
    <property type="match status" value="1"/>
</dbReference>
<evidence type="ECO:0000259" key="6">
    <source>
        <dbReference type="PROSITE" id="PS50109"/>
    </source>
</evidence>
<dbReference type="SUPFAM" id="SSF47384">
    <property type="entry name" value="Homodimeric domain of signal transducing histidine kinase"/>
    <property type="match status" value="1"/>
</dbReference>
<dbReference type="Gene3D" id="3.30.450.20">
    <property type="entry name" value="PAS domain"/>
    <property type="match status" value="3"/>
</dbReference>
<dbReference type="InterPro" id="IPR036097">
    <property type="entry name" value="HisK_dim/P_sf"/>
</dbReference>
<comment type="caution">
    <text evidence="8">The sequence shown here is derived from an EMBL/GenBank/DDBJ whole genome shotgun (WGS) entry which is preliminary data.</text>
</comment>
<dbReference type="PANTHER" id="PTHR43304:SF1">
    <property type="entry name" value="PAC DOMAIN-CONTAINING PROTEIN"/>
    <property type="match status" value="1"/>
</dbReference>
<dbReference type="PROSITE" id="PS50113">
    <property type="entry name" value="PAC"/>
    <property type="match status" value="1"/>
</dbReference>
<evidence type="ECO:0000259" key="7">
    <source>
        <dbReference type="PROSITE" id="PS50113"/>
    </source>
</evidence>
<evidence type="ECO:0000256" key="4">
    <source>
        <dbReference type="ARBA" id="ARBA00022679"/>
    </source>
</evidence>
<evidence type="ECO:0000256" key="2">
    <source>
        <dbReference type="ARBA" id="ARBA00012438"/>
    </source>
</evidence>
<dbReference type="EC" id="2.7.13.3" evidence="2"/>
<keyword evidence="3" id="KW-0597">Phosphoprotein</keyword>
<dbReference type="InterPro" id="IPR013655">
    <property type="entry name" value="PAS_fold_3"/>
</dbReference>
<gene>
    <name evidence="8" type="ORF">FEM33_18930</name>
</gene>
<dbReference type="InterPro" id="IPR000700">
    <property type="entry name" value="PAS-assoc_C"/>
</dbReference>
<keyword evidence="5" id="KW-0418">Kinase</keyword>
<sequence>MGLHGLTFRMGLTISNPTSNLIILAIPDLWQAKKDHHAFIDMLHLKVSRQTAEFKNENQTTETGLTQYSLGLGPWLYAHALVVYSEVPAIEQIEKQNASIHKLAAQVNRLLTNGQNSQADQIFIQILDLNQILLDQLADFECQNSAVLQPASDALQSQLQTYRQGLLEAMIEDAPVAMMVMTGSDHVISLANQRMLQMLGKGDTILNKPARMAVPEIARQPYMQILDHVLQSKKPYSAHTMPGYLVHNEVIRTHYYDFTYSPLLDANENAYGVMAIAVDITENVTAKQAMQQTSAALKESEFDSQIKTAVLEYCELIIGISNLENMTVPLYNNKYTLEKLGWKDNVGRTLIDAVYPDDRPLVQQLLPEILAKKAGSYEIRLWNEVTKKPFWIQWNVIVIDDPATGLPAILATVSPDISQRKEQEIVSQQQQQTLLNAIEVARLGTWSMDIASQKTIFSRRHLDMFGVEADSMSLHDAIMHVVEDQRADLAKAFFTAFDPVSDGKFEAEYAIIHAQTGKQHIIHSKGQTRYDASGKPVQISGIAQDITELRSQQYSLKALVELRTSELEASNKSLAAGNAKLQHANSLLSRSNEELNRFAYVASHDLQEPLRKIQQFASRLKTEQEMASAKARDYVSRMSTAAERMSALIKDLLTFSRIATHESPSQQVSLNWIVQQVIQDMETQISESHAAISVDDLPVVEGNMMHLGQLFQNLISNAVKFRKMDQNGILMAPVILVTSTTVSYEDLPETVRPARPATFYHRIDVTDNGIGFDEIYLSRIFQVFQRLHGRSEYLGTGIGLAICERVAYQLGGAITAKSSPGKGATFQVYMPGAAY</sequence>
<keyword evidence="9" id="KW-1185">Reference proteome</keyword>
<reference evidence="8 9" key="1">
    <citation type="submission" date="2019-05" db="EMBL/GenBank/DDBJ databases">
        <authorList>
            <person name="Qu J.-H."/>
        </authorList>
    </citation>
    <scope>NUCLEOTIDE SEQUENCE [LARGE SCALE GENOMIC DNA]</scope>
    <source>
        <strain evidence="8 9">NS28</strain>
    </source>
</reference>
<dbReference type="EMBL" id="VBSN01000053">
    <property type="protein sequence ID" value="KAA6438006.1"/>
    <property type="molecule type" value="Genomic_DNA"/>
</dbReference>
<dbReference type="InterPro" id="IPR003594">
    <property type="entry name" value="HATPase_dom"/>
</dbReference>
<dbReference type="InterPro" id="IPR004358">
    <property type="entry name" value="Sig_transdc_His_kin-like_C"/>
</dbReference>
<dbReference type="InterPro" id="IPR036890">
    <property type="entry name" value="HATPase_C_sf"/>
</dbReference>
<dbReference type="InterPro" id="IPR003661">
    <property type="entry name" value="HisK_dim/P_dom"/>
</dbReference>
<name>A0A5M8QTQ8_9BACT</name>
<proteinExistence type="predicted"/>
<protein>
    <recommendedName>
        <fullName evidence="2">histidine kinase</fullName>
        <ecNumber evidence="2">2.7.13.3</ecNumber>
    </recommendedName>
</protein>
<dbReference type="InterPro" id="IPR013656">
    <property type="entry name" value="PAS_4"/>
</dbReference>
<dbReference type="Proteomes" id="UP000323994">
    <property type="component" value="Unassembled WGS sequence"/>
</dbReference>
<dbReference type="NCBIfam" id="TIGR00229">
    <property type="entry name" value="sensory_box"/>
    <property type="match status" value="1"/>
</dbReference>
<evidence type="ECO:0000256" key="3">
    <source>
        <dbReference type="ARBA" id="ARBA00022553"/>
    </source>
</evidence>
<dbReference type="Gene3D" id="3.30.565.10">
    <property type="entry name" value="Histidine kinase-like ATPase, C-terminal domain"/>
    <property type="match status" value="1"/>
</dbReference>
<dbReference type="InterPro" id="IPR000014">
    <property type="entry name" value="PAS"/>
</dbReference>
<dbReference type="Pfam" id="PF08448">
    <property type="entry name" value="PAS_4"/>
    <property type="match status" value="1"/>
</dbReference>
<dbReference type="SUPFAM" id="SSF55874">
    <property type="entry name" value="ATPase domain of HSP90 chaperone/DNA topoisomerase II/histidine kinase"/>
    <property type="match status" value="1"/>
</dbReference>
<evidence type="ECO:0000256" key="5">
    <source>
        <dbReference type="ARBA" id="ARBA00022777"/>
    </source>
</evidence>
<organism evidence="8 9">
    <name type="scientific">Dyadobacter flavalbus</name>
    <dbReference type="NCBI Taxonomy" id="2579942"/>
    <lineage>
        <taxon>Bacteria</taxon>
        <taxon>Pseudomonadati</taxon>
        <taxon>Bacteroidota</taxon>
        <taxon>Cytophagia</taxon>
        <taxon>Cytophagales</taxon>
        <taxon>Spirosomataceae</taxon>
        <taxon>Dyadobacter</taxon>
    </lineage>
</organism>
<dbReference type="GO" id="GO:0000155">
    <property type="term" value="F:phosphorelay sensor kinase activity"/>
    <property type="evidence" value="ECO:0007669"/>
    <property type="project" value="InterPro"/>
</dbReference>
<dbReference type="SMART" id="SM00387">
    <property type="entry name" value="HATPase_c"/>
    <property type="match status" value="1"/>
</dbReference>
<dbReference type="Gene3D" id="1.10.287.130">
    <property type="match status" value="1"/>
</dbReference>
<keyword evidence="4" id="KW-0808">Transferase</keyword>
<dbReference type="PANTHER" id="PTHR43304">
    <property type="entry name" value="PHYTOCHROME-LIKE PROTEIN CPH1"/>
    <property type="match status" value="1"/>
</dbReference>
<dbReference type="SUPFAM" id="SSF55785">
    <property type="entry name" value="PYP-like sensor domain (PAS domain)"/>
    <property type="match status" value="3"/>
</dbReference>
<accession>A0A5M8QTQ8</accession>
<dbReference type="Gene3D" id="2.10.70.100">
    <property type="match status" value="1"/>
</dbReference>
<dbReference type="InterPro" id="IPR035965">
    <property type="entry name" value="PAS-like_dom_sf"/>
</dbReference>
<dbReference type="InterPro" id="IPR052162">
    <property type="entry name" value="Sensor_kinase/Photoreceptor"/>
</dbReference>
<dbReference type="PRINTS" id="PR00344">
    <property type="entry name" value="BCTRLSENSOR"/>
</dbReference>
<dbReference type="PROSITE" id="PS50109">
    <property type="entry name" value="HIS_KIN"/>
    <property type="match status" value="1"/>
</dbReference>
<dbReference type="Pfam" id="PF02518">
    <property type="entry name" value="HATPase_c"/>
    <property type="match status" value="1"/>
</dbReference>
<evidence type="ECO:0000313" key="9">
    <source>
        <dbReference type="Proteomes" id="UP000323994"/>
    </source>
</evidence>
<feature type="domain" description="PAC" evidence="7">
    <location>
        <begin position="505"/>
        <end position="558"/>
    </location>
</feature>
<dbReference type="SMART" id="SM00388">
    <property type="entry name" value="HisKA"/>
    <property type="match status" value="1"/>
</dbReference>
<dbReference type="AlphaFoldDB" id="A0A5M8QTQ8"/>
<comment type="catalytic activity">
    <reaction evidence="1">
        <text>ATP + protein L-histidine = ADP + protein N-phospho-L-histidine.</text>
        <dbReference type="EC" id="2.7.13.3"/>
    </reaction>
</comment>
<evidence type="ECO:0000256" key="1">
    <source>
        <dbReference type="ARBA" id="ARBA00000085"/>
    </source>
</evidence>